<dbReference type="PANTHER" id="PTHR14336:SF15">
    <property type="entry name" value="DUAL ADAPTER FOR PHOSPHOTYROSINE AND 3-PHOSPHOTYROSINE AND 3-PHOSPHOINOSITIDE"/>
    <property type="match status" value="1"/>
</dbReference>
<evidence type="ECO:0000259" key="2">
    <source>
        <dbReference type="PROSITE" id="PS50003"/>
    </source>
</evidence>
<dbReference type="Gene3D" id="2.30.29.30">
    <property type="entry name" value="Pleckstrin-homology domain (PH domain)/Phosphotyrosine-binding domain (PTB)"/>
    <property type="match status" value="2"/>
</dbReference>
<dbReference type="InterPro" id="IPR011993">
    <property type="entry name" value="PH-like_dom_sf"/>
</dbReference>
<feature type="compositionally biased region" description="Polar residues" evidence="1">
    <location>
        <begin position="203"/>
        <end position="212"/>
    </location>
</feature>
<feature type="domain" description="PH" evidence="2">
    <location>
        <begin position="232"/>
        <end position="339"/>
    </location>
</feature>
<dbReference type="STRING" id="1097556.R4XCS1"/>
<dbReference type="Pfam" id="PF00169">
    <property type="entry name" value="PH"/>
    <property type="match status" value="2"/>
</dbReference>
<keyword evidence="4" id="KW-1185">Reference proteome</keyword>
<name>R4XCS1_TAPDE</name>
<comment type="caution">
    <text evidence="3">The sequence shown here is derived from an EMBL/GenBank/DDBJ whole genome shotgun (WGS) entry which is preliminary data.</text>
</comment>
<feature type="region of interest" description="Disordered" evidence="1">
    <location>
        <begin position="152"/>
        <end position="213"/>
    </location>
</feature>
<proteinExistence type="predicted"/>
<dbReference type="SMART" id="SM00233">
    <property type="entry name" value="PH"/>
    <property type="match status" value="2"/>
</dbReference>
<feature type="domain" description="PH" evidence="2">
    <location>
        <begin position="39"/>
        <end position="133"/>
    </location>
</feature>
<evidence type="ECO:0000313" key="4">
    <source>
        <dbReference type="Proteomes" id="UP000013776"/>
    </source>
</evidence>
<evidence type="ECO:0000313" key="3">
    <source>
        <dbReference type="EMBL" id="CCG81110.1"/>
    </source>
</evidence>
<evidence type="ECO:0000256" key="1">
    <source>
        <dbReference type="SAM" id="MobiDB-lite"/>
    </source>
</evidence>
<dbReference type="InterPro" id="IPR001849">
    <property type="entry name" value="PH_domain"/>
</dbReference>
<dbReference type="AlphaFoldDB" id="R4XCS1"/>
<sequence>MSEQINAAPPLETPRSPTKVDPFSQLSEAEAAALINSESLIRTGWLYKRGGRTRAWKKRWFVLRPDRFAYYKDQNEYETRKVVQVDTLSGIATTTQAKKPGITFYIRDKEVHLKAESERDAIDWVQDLKRAVKMDAGQPSIPTSPMDIAKEHKRRSGINQGSVSPNRARLFDSSLGSPSRRSYIPFSEDENSPTGMSDDDLTSPLSETTTIDTPIADYIPTRSVNERAKTDKVITQGYLRRHYNSRRRGSTNMWAVLRPYGLYLYPNHNEYSPSKIVPITEIVDATDLPSSEELAGSHTSKKRTQFKFQVITTEKALRFSVDQESQLDAWLGGLKSRLELEELKREDNKPV</sequence>
<dbReference type="SUPFAM" id="SSF50729">
    <property type="entry name" value="PH domain-like"/>
    <property type="match status" value="2"/>
</dbReference>
<accession>R4XCS1</accession>
<protein>
    <submittedName>
        <fullName evidence="3">Uncharacterized PH domain-containing protein c</fullName>
    </submittedName>
</protein>
<dbReference type="InterPro" id="IPR051707">
    <property type="entry name" value="PI-Interact_SigTrans_Reg"/>
</dbReference>
<dbReference type="VEuPathDB" id="FungiDB:TAPDE_000804"/>
<feature type="region of interest" description="Disordered" evidence="1">
    <location>
        <begin position="1"/>
        <end position="21"/>
    </location>
</feature>
<dbReference type="PROSITE" id="PS50003">
    <property type="entry name" value="PH_DOMAIN"/>
    <property type="match status" value="2"/>
</dbReference>
<reference evidence="3 4" key="1">
    <citation type="journal article" date="2013" name="MBio">
        <title>Genome sequencing of the plant pathogen Taphrina deformans, the causal agent of peach leaf curl.</title>
        <authorList>
            <person name="Cisse O.H."/>
            <person name="Almeida J.M.G.C.F."/>
            <person name="Fonseca A."/>
            <person name="Kumar A.A."/>
            <person name="Salojaervi J."/>
            <person name="Overmyer K."/>
            <person name="Hauser P.M."/>
            <person name="Pagni M."/>
        </authorList>
    </citation>
    <scope>NUCLEOTIDE SEQUENCE [LARGE SCALE GENOMIC DNA]</scope>
    <source>
        <strain evidence="4">PYCC 5710 / ATCC 11124 / CBS 356.35 / IMI 108563 / JCM 9778 / NBRC 8474</strain>
    </source>
</reference>
<dbReference type="Proteomes" id="UP000013776">
    <property type="component" value="Unassembled WGS sequence"/>
</dbReference>
<organism evidence="3 4">
    <name type="scientific">Taphrina deformans (strain PYCC 5710 / ATCC 11124 / CBS 356.35 / IMI 108563 / JCM 9778 / NBRC 8474)</name>
    <name type="common">Peach leaf curl fungus</name>
    <name type="synonym">Lalaria deformans</name>
    <dbReference type="NCBI Taxonomy" id="1097556"/>
    <lineage>
        <taxon>Eukaryota</taxon>
        <taxon>Fungi</taxon>
        <taxon>Dikarya</taxon>
        <taxon>Ascomycota</taxon>
        <taxon>Taphrinomycotina</taxon>
        <taxon>Taphrinomycetes</taxon>
        <taxon>Taphrinales</taxon>
        <taxon>Taphrinaceae</taxon>
        <taxon>Taphrina</taxon>
    </lineage>
</organism>
<gene>
    <name evidence="3" type="ORF">TAPDE_000804</name>
</gene>
<dbReference type="EMBL" id="CAHR02000025">
    <property type="protein sequence ID" value="CCG81110.1"/>
    <property type="molecule type" value="Genomic_DNA"/>
</dbReference>
<feature type="compositionally biased region" description="Acidic residues" evidence="1">
    <location>
        <begin position="187"/>
        <end position="201"/>
    </location>
</feature>
<dbReference type="OrthoDB" id="2157866at2759"/>
<dbReference type="FunFam" id="2.30.29.30:FF:000286">
    <property type="entry name" value="PH-protein kinase domain containing protein"/>
    <property type="match status" value="1"/>
</dbReference>
<dbReference type="eggNOG" id="ENOG502QPZK">
    <property type="taxonomic scope" value="Eukaryota"/>
</dbReference>
<dbReference type="PANTHER" id="PTHR14336">
    <property type="entry name" value="TANDEM PH DOMAIN CONTAINING PROTEIN"/>
    <property type="match status" value="1"/>
</dbReference>